<dbReference type="EMBL" id="HG916765">
    <property type="protein sequence ID" value="CDM25260.1"/>
    <property type="molecule type" value="Genomic_DNA"/>
</dbReference>
<dbReference type="STRING" id="1437824.BN940_14076"/>
<name>W8X9R0_CASD6</name>
<sequence>MKKHALPALACALTIGLLAPGAHAEMSPDELARLGKDLTPNGAEMAGNADGSIPAWTGGLAQPPAGWDPKMGYVDPFKDEKPLFTITGANVDSYGDKVSPGMAALLKKFPNQAMPVYKTHRTFANPPEIYAATKEKAAKAKIVGLGIENYDVPGTPFPVPKTGVEAIYNQTTKYFGGYKACRDWLPVRASGDYYRVGFCEHMVQGQNVVPHEENLAFMIYAGYDAPSTLLGTIYLVRDSVDYTKPGAGRQAWIYNAGQRRVRRAPDLAYDNVDDGTEGMRTTDDYWGFQGAIDRYDWNLVGKKEMYIPYNAYRQMDPSLKYADMIDKGGLKPELTRWELHRVWVLEATLKPGMSHVLSKRVFYLDEDSHIIALADGYDGRGNLWRVYTYPLVQAYDAGVMFQTNFVTADLSNGNYMVTAVTNQRPQPAYQWNVKGEAKDFTTEAIRRRGVR</sequence>
<dbReference type="InterPro" id="IPR010752">
    <property type="entry name" value="DUF1329"/>
</dbReference>
<dbReference type="PATRIC" id="fig|1437824.5.peg.2779"/>
<keyword evidence="2" id="KW-0732">Signal</keyword>
<dbReference type="Pfam" id="PF07044">
    <property type="entry name" value="DUF1329"/>
    <property type="match status" value="1"/>
</dbReference>
<keyword evidence="4" id="KW-1185">Reference proteome</keyword>
<feature type="signal peptide" evidence="2">
    <location>
        <begin position="1"/>
        <end position="24"/>
    </location>
</feature>
<dbReference type="OrthoDB" id="6751304at2"/>
<evidence type="ECO:0000256" key="2">
    <source>
        <dbReference type="SAM" id="SignalP"/>
    </source>
</evidence>
<evidence type="ECO:0000313" key="3">
    <source>
        <dbReference type="EMBL" id="CDM25260.1"/>
    </source>
</evidence>
<dbReference type="HOGENOM" id="CLU_048734_0_0_4"/>
<evidence type="ECO:0000256" key="1">
    <source>
        <dbReference type="SAM" id="MobiDB-lite"/>
    </source>
</evidence>
<dbReference type="eggNOG" id="ENOG502Z7HQ">
    <property type="taxonomic scope" value="Bacteria"/>
</dbReference>
<protein>
    <submittedName>
        <fullName evidence="3">RND efflux transporter component</fullName>
    </submittedName>
</protein>
<evidence type="ECO:0000313" key="4">
    <source>
        <dbReference type="Proteomes" id="UP000019805"/>
    </source>
</evidence>
<dbReference type="RefSeq" id="WP_043683912.1">
    <property type="nucleotide sequence ID" value="NZ_HG916765.1"/>
</dbReference>
<accession>W8X9R0</accession>
<dbReference type="AlphaFoldDB" id="W8X9R0"/>
<reference evidence="3 4" key="1">
    <citation type="journal article" date="2014" name="BMC Microbiol.">
        <title>The oxygen-independent metabolism of cyclic monoterpenes in Castellaniella defragrans 65Phen.</title>
        <authorList>
            <person name="Petasch J."/>
            <person name="Disch E.M."/>
            <person name="Markert S."/>
            <person name="Becher D."/>
            <person name="Schweder T."/>
            <person name="Huttel B."/>
            <person name="Reinhardt R."/>
            <person name="Harder J."/>
        </authorList>
    </citation>
    <scope>NUCLEOTIDE SEQUENCE [LARGE SCALE GENOMIC DNA]</scope>
    <source>
        <strain evidence="3">65Phen</strain>
    </source>
</reference>
<gene>
    <name evidence="3" type="ORF">BN940_14076</name>
</gene>
<feature type="chain" id="PRO_5004915022" evidence="2">
    <location>
        <begin position="25"/>
        <end position="451"/>
    </location>
</feature>
<feature type="region of interest" description="Disordered" evidence="1">
    <location>
        <begin position="34"/>
        <end position="59"/>
    </location>
</feature>
<dbReference type="KEGG" id="cdn:BN940_14076"/>
<dbReference type="CDD" id="cd16329">
    <property type="entry name" value="LolA_like"/>
    <property type="match status" value="1"/>
</dbReference>
<dbReference type="Gene3D" id="2.50.20.10">
    <property type="entry name" value="Lipoprotein localisation LolA/LolB/LppX"/>
    <property type="match status" value="1"/>
</dbReference>
<proteinExistence type="predicted"/>
<organism evidence="3 4">
    <name type="scientific">Castellaniella defragrans (strain DSM 12143 / CCUG 39792 / 65Phen)</name>
    <name type="common">Alcaligenes defragrans</name>
    <dbReference type="NCBI Taxonomy" id="1437824"/>
    <lineage>
        <taxon>Bacteria</taxon>
        <taxon>Pseudomonadati</taxon>
        <taxon>Pseudomonadota</taxon>
        <taxon>Betaproteobacteria</taxon>
        <taxon>Burkholderiales</taxon>
        <taxon>Alcaligenaceae</taxon>
        <taxon>Castellaniella</taxon>
    </lineage>
</organism>
<dbReference type="Proteomes" id="UP000019805">
    <property type="component" value="Chromosome"/>
</dbReference>